<dbReference type="InterPro" id="IPR058580">
    <property type="entry name" value="DUF2828"/>
</dbReference>
<feature type="domain" description="DUF2828" evidence="1">
    <location>
        <begin position="163"/>
        <end position="349"/>
    </location>
</feature>
<proteinExistence type="predicted"/>
<dbReference type="EMBL" id="MK072389">
    <property type="protein sequence ID" value="AYV83474.1"/>
    <property type="molecule type" value="Genomic_DNA"/>
</dbReference>
<dbReference type="PANTHER" id="PTHR31373">
    <property type="entry name" value="OS06G0652100 PROTEIN"/>
    <property type="match status" value="1"/>
</dbReference>
<dbReference type="PANTHER" id="PTHR31373:SF27">
    <property type="entry name" value="TROVE DOMAIN-CONTAINING PROTEIN"/>
    <property type="match status" value="1"/>
</dbReference>
<reference evidence="3" key="1">
    <citation type="submission" date="2018-10" db="EMBL/GenBank/DDBJ databases">
        <title>Hidden diversity of soil giant viruses.</title>
        <authorList>
            <person name="Schulz F."/>
            <person name="Alteio L."/>
            <person name="Goudeau D."/>
            <person name="Ryan E.M."/>
            <person name="Malmstrom R.R."/>
            <person name="Blanchard J."/>
            <person name="Woyke T."/>
        </authorList>
    </citation>
    <scope>NUCLEOTIDE SEQUENCE</scope>
    <source>
        <strain evidence="3">HYV1</strain>
    </source>
</reference>
<feature type="domain" description="DUF7788" evidence="2">
    <location>
        <begin position="363"/>
        <end position="542"/>
    </location>
</feature>
<evidence type="ECO:0000259" key="2">
    <source>
        <dbReference type="Pfam" id="PF25043"/>
    </source>
</evidence>
<gene>
    <name evidence="3" type="ORF">Hyperionvirus7_45</name>
</gene>
<sequence length="584" mass="67961">MSSFFQKYQKYKSKYLGGRRKLKRENEFVKEMDQRSIIVFGENYSAEYTKEGAGDPRVTFFFKIVRGLPRDQINLYVKSILQLYDETGDRNVFLDLFVIMFHSRDIRGGKGERDIFYEMMIELYENYPEIILELLALVPYYGYYKDYFRMMEMVGHVHNSFTARIYELVAGQLNLDTAALDRAKEGVPKISLLAKYIPKEHKYFDQVYRFVEHISKILYPEVKDMNEQKRLYRLQVSALNKALGTAEVLMSARKFAEINFSKLASKATFKYRKAFLNIGVDKNTERSIEEDRKKARDNFLKAIRDKKISGKQLEIYEIAKIVKEDMDQKITKEEVSLFQVQWDKIRENLLKQLGTEIDLANLLPIADVSGSMFGMPMYVSVSLSLLLSEISKTFADRIVTFSETPEWIKLDRNADVVTKMRQVFAAPFGLNTNFEAVYDMIIDVVRSKKLEEKDIPDLIVFSDMQFDLAATPERYKTHHQIIVEKFQNVGIEISGKPYKIPRIIYWNLRADTIGFPVQANTPNVEMISGFSPNLLKHILGGNISKGFKIITPYETLRNILDDDRYAIIREITNAEIKKLKNVTP</sequence>
<protein>
    <submittedName>
        <fullName evidence="3">Uncharacterized protein</fullName>
    </submittedName>
</protein>
<dbReference type="Pfam" id="PF11443">
    <property type="entry name" value="DUF2828"/>
    <property type="match status" value="1"/>
</dbReference>
<dbReference type="SUPFAM" id="SSF53300">
    <property type="entry name" value="vWA-like"/>
    <property type="match status" value="1"/>
</dbReference>
<dbReference type="PIRSF" id="PIRSF015417">
    <property type="entry name" value="T31B5_30_vWA"/>
    <property type="match status" value="1"/>
</dbReference>
<name>A0A3G5AAD0_9VIRU</name>
<accession>A0A3G5AAD0</accession>
<dbReference type="InterPro" id="IPR056690">
    <property type="entry name" value="DUF7788"/>
</dbReference>
<evidence type="ECO:0000259" key="1">
    <source>
        <dbReference type="Pfam" id="PF11443"/>
    </source>
</evidence>
<dbReference type="InterPro" id="IPR036465">
    <property type="entry name" value="vWFA_dom_sf"/>
</dbReference>
<dbReference type="Pfam" id="PF25043">
    <property type="entry name" value="DUF7788"/>
    <property type="match status" value="1"/>
</dbReference>
<organism evidence="3">
    <name type="scientific">Hyperionvirus sp</name>
    <dbReference type="NCBI Taxonomy" id="2487770"/>
    <lineage>
        <taxon>Viruses</taxon>
        <taxon>Varidnaviria</taxon>
        <taxon>Bamfordvirae</taxon>
        <taxon>Nucleocytoviricota</taxon>
        <taxon>Megaviricetes</taxon>
        <taxon>Imitervirales</taxon>
        <taxon>Mimiviridae</taxon>
        <taxon>Klosneuvirinae</taxon>
    </lineage>
</organism>
<dbReference type="Gene3D" id="3.40.50.410">
    <property type="entry name" value="von Willebrand factor, type A domain"/>
    <property type="match status" value="1"/>
</dbReference>
<evidence type="ECO:0000313" key="3">
    <source>
        <dbReference type="EMBL" id="AYV83474.1"/>
    </source>
</evidence>
<dbReference type="InterPro" id="IPR011205">
    <property type="entry name" value="UCP015417_vWA"/>
</dbReference>